<dbReference type="InterPro" id="IPR050892">
    <property type="entry name" value="ADP-ribose_metab_enzymes"/>
</dbReference>
<dbReference type="Gene3D" id="3.40.220.10">
    <property type="entry name" value="Leucine Aminopeptidase, subunit E, domain 1"/>
    <property type="match status" value="1"/>
</dbReference>
<organism evidence="1 2">
    <name type="scientific">Pelotalea chapellei</name>
    <dbReference type="NCBI Taxonomy" id="44671"/>
    <lineage>
        <taxon>Bacteria</taxon>
        <taxon>Pseudomonadati</taxon>
        <taxon>Thermodesulfobacteriota</taxon>
        <taxon>Desulfuromonadia</taxon>
        <taxon>Geobacterales</taxon>
        <taxon>Geobacteraceae</taxon>
        <taxon>Pelotalea</taxon>
    </lineage>
</organism>
<accession>A0ABS5U8D7</accession>
<sequence>MQEITGDIWDYRARAIIAITTNGSVTQEGRAIFGNGVAGQASDRFPWLAARLGELLGTHGNHVYDLGSGIVSFPVEETPWSQPDPRLIARSAGELRMLADLMGWTEVVVPRPGCGGGGLQWREVRPLLTCCFDDRFTVISFPQSHHN</sequence>
<comment type="caution">
    <text evidence="1">The sequence shown here is derived from an EMBL/GenBank/DDBJ whole genome shotgun (WGS) entry which is preliminary data.</text>
</comment>
<proteinExistence type="predicted"/>
<evidence type="ECO:0000313" key="2">
    <source>
        <dbReference type="Proteomes" id="UP000784128"/>
    </source>
</evidence>
<gene>
    <name evidence="1" type="ORF">KJB30_08920</name>
</gene>
<evidence type="ECO:0000313" key="1">
    <source>
        <dbReference type="EMBL" id="MBT1071903.1"/>
    </source>
</evidence>
<dbReference type="EMBL" id="JAHDYS010000007">
    <property type="protein sequence ID" value="MBT1071903.1"/>
    <property type="molecule type" value="Genomic_DNA"/>
</dbReference>
<protein>
    <submittedName>
        <fullName evidence="1">ADP-ribose-binding protein</fullName>
    </submittedName>
</protein>
<dbReference type="Proteomes" id="UP000784128">
    <property type="component" value="Unassembled WGS sequence"/>
</dbReference>
<dbReference type="SUPFAM" id="SSF52949">
    <property type="entry name" value="Macro domain-like"/>
    <property type="match status" value="1"/>
</dbReference>
<name>A0ABS5U8D7_9BACT</name>
<keyword evidence="2" id="KW-1185">Reference proteome</keyword>
<dbReference type="PANTHER" id="PTHR12521:SF0">
    <property type="entry name" value="ADP-RIBOSE GLYCOHYDROLASE OARD1"/>
    <property type="match status" value="1"/>
</dbReference>
<dbReference type="PANTHER" id="PTHR12521">
    <property type="entry name" value="PROTEIN C6ORF130"/>
    <property type="match status" value="1"/>
</dbReference>
<reference evidence="1 2" key="1">
    <citation type="submission" date="2021-05" db="EMBL/GenBank/DDBJ databases">
        <title>The draft genome of Geobacter chapellei DSM 13688.</title>
        <authorList>
            <person name="Xu Z."/>
            <person name="Masuda Y."/>
            <person name="Itoh H."/>
            <person name="Senoo K."/>
        </authorList>
    </citation>
    <scope>NUCLEOTIDE SEQUENCE [LARGE SCALE GENOMIC DNA]</scope>
    <source>
        <strain evidence="1 2">DSM 13688</strain>
    </source>
</reference>
<dbReference type="RefSeq" id="WP_214298210.1">
    <property type="nucleotide sequence ID" value="NZ_JAHDYS010000007.1"/>
</dbReference>
<dbReference type="InterPro" id="IPR043472">
    <property type="entry name" value="Macro_dom-like"/>
</dbReference>